<dbReference type="PANTHER" id="PTHR21008:SF1">
    <property type="entry name" value="25S RRNA (ADENINE(2142)-N(1))-METHYLTRANSFERASE"/>
    <property type="match status" value="1"/>
</dbReference>
<keyword evidence="4" id="KW-0539">Nucleus</keyword>
<reference evidence="5 6" key="1">
    <citation type="submission" date="2021-02" db="EMBL/GenBank/DDBJ databases">
        <title>Variation within the Batrachochytrium salamandrivorans European outbreak.</title>
        <authorList>
            <person name="Kelly M."/>
            <person name="Pasmans F."/>
            <person name="Shea T.P."/>
            <person name="Munoz J.F."/>
            <person name="Carranza S."/>
            <person name="Cuomo C.A."/>
            <person name="Martel A."/>
        </authorList>
    </citation>
    <scope>NUCLEOTIDE SEQUENCE [LARGE SCALE GENOMIC DNA]</scope>
    <source>
        <strain evidence="5 6">AMFP18/2</strain>
    </source>
</reference>
<dbReference type="Gene3D" id="3.40.50.150">
    <property type="entry name" value="Vaccinia Virus protein VP39"/>
    <property type="match status" value="1"/>
</dbReference>
<organism evidence="5 6">
    <name type="scientific">Batrachochytrium salamandrivorans</name>
    <dbReference type="NCBI Taxonomy" id="1357716"/>
    <lineage>
        <taxon>Eukaryota</taxon>
        <taxon>Fungi</taxon>
        <taxon>Fungi incertae sedis</taxon>
        <taxon>Chytridiomycota</taxon>
        <taxon>Chytridiomycota incertae sedis</taxon>
        <taxon>Chytridiomycetes</taxon>
        <taxon>Rhizophydiales</taxon>
        <taxon>Rhizophydiales incertae sedis</taxon>
        <taxon>Batrachochytrium</taxon>
    </lineage>
</organism>
<comment type="function">
    <text evidence="4">S-adenosyl-L-methionine-dependent methyltransferase that specifically methylates the N(1) position of an adenine present in helix 65 in 25S rRNA.</text>
</comment>
<feature type="binding site" evidence="4">
    <location>
        <position position="171"/>
    </location>
    <ligand>
        <name>S-adenosyl-L-methionine</name>
        <dbReference type="ChEBI" id="CHEBI:59789"/>
    </ligand>
</feature>
<evidence type="ECO:0000313" key="6">
    <source>
        <dbReference type="Proteomes" id="UP001648503"/>
    </source>
</evidence>
<dbReference type="EMBL" id="JAFCIX010000577">
    <property type="protein sequence ID" value="KAH6586000.1"/>
    <property type="molecule type" value="Genomic_DNA"/>
</dbReference>
<dbReference type="Proteomes" id="UP001648503">
    <property type="component" value="Unassembled WGS sequence"/>
</dbReference>
<keyword evidence="3 4" id="KW-0949">S-adenosyl-L-methionine</keyword>
<proteinExistence type="inferred from homology"/>
<dbReference type="SUPFAM" id="SSF53335">
    <property type="entry name" value="S-adenosyl-L-methionine-dependent methyltransferases"/>
    <property type="match status" value="1"/>
</dbReference>
<gene>
    <name evidence="5" type="ORF">BASA50_000943</name>
</gene>
<keyword evidence="1 4" id="KW-0489">Methyltransferase</keyword>
<accession>A0ABQ8EVS5</accession>
<name>A0ABQ8EVS5_9FUNG</name>
<dbReference type="PANTHER" id="PTHR21008">
    <property type="entry name" value="S-ADENOSYLMETHIONINE SENSOR UPSTREAM OF MTORC1-RELATED"/>
    <property type="match status" value="1"/>
</dbReference>
<evidence type="ECO:0000256" key="2">
    <source>
        <dbReference type="ARBA" id="ARBA00022679"/>
    </source>
</evidence>
<evidence type="ECO:0000256" key="4">
    <source>
        <dbReference type="HAMAP-Rule" id="MF_03044"/>
    </source>
</evidence>
<evidence type="ECO:0000256" key="3">
    <source>
        <dbReference type="ARBA" id="ARBA00022691"/>
    </source>
</evidence>
<evidence type="ECO:0000256" key="1">
    <source>
        <dbReference type="ARBA" id="ARBA00022603"/>
    </source>
</evidence>
<comment type="caution">
    <text evidence="5">The sequence shown here is derived from an EMBL/GenBank/DDBJ whole genome shotgun (WGS) entry which is preliminary data.</text>
</comment>
<dbReference type="InterPro" id="IPR029063">
    <property type="entry name" value="SAM-dependent_MTases_sf"/>
</dbReference>
<evidence type="ECO:0000313" key="5">
    <source>
        <dbReference type="EMBL" id="KAH6586000.1"/>
    </source>
</evidence>
<keyword evidence="6" id="KW-1185">Reference proteome</keyword>
<dbReference type="Pfam" id="PF11968">
    <property type="entry name" value="Bmt2"/>
    <property type="match status" value="1"/>
</dbReference>
<sequence>MTKCKRRLPVTEKVLQQRLSVIGDPVGGRTSGGGGVVKNIYKRENPNSLRQTQQLISTFHTLNKKLELAKTLPNNDDQLSSIHAELEELGGLHAYQRASLRGGDMSKGWGATGKWILPYLKTEHSRISLCSEHANLETGSPPIKLRLLDVGAITGETYIRHSNILDIVSIDLNSQSPKVTQQDFFKRPLPANDGERFHAVCLSLVINFVGDPASRGLMISLTRSFLLPGGLLYIVLPLPCITNSRYMTHPYFLTLLASLSFELVDHHHARKLAYYIFRKSDTEATPMQFPKKIQRDGGGHNNFAVVLL</sequence>
<protein>
    <recommendedName>
        <fullName evidence="4">25S rRNA adenine-N(1) methyltransferase</fullName>
        <ecNumber evidence="4">2.1.1.-</ecNumber>
    </recommendedName>
</protein>
<dbReference type="InterPro" id="IPR021867">
    <property type="entry name" value="Bmt2/SAMTOR"/>
</dbReference>
<dbReference type="EC" id="2.1.1.-" evidence="4"/>
<comment type="similarity">
    <text evidence="4">Belongs to the BMT2 family.</text>
</comment>
<dbReference type="HAMAP" id="MF_03044">
    <property type="entry name" value="BMT2"/>
    <property type="match status" value="1"/>
</dbReference>
<keyword evidence="2 4" id="KW-0808">Transferase</keyword>
<comment type="subcellular location">
    <subcellularLocation>
        <location evidence="4">Nucleus</location>
        <location evidence="4">Nucleolus</location>
    </subcellularLocation>
</comment>
<feature type="binding site" evidence="4">
    <location>
        <position position="151"/>
    </location>
    <ligand>
        <name>S-adenosyl-L-methionine</name>
        <dbReference type="ChEBI" id="CHEBI:59789"/>
    </ligand>
</feature>